<evidence type="ECO:0000256" key="14">
    <source>
        <dbReference type="ARBA" id="ARBA00022777"/>
    </source>
</evidence>
<proteinExistence type="predicted"/>
<dbReference type="Pfam" id="PF03830">
    <property type="entry name" value="PTSIIB_sorb"/>
    <property type="match status" value="1"/>
</dbReference>
<keyword evidence="12" id="KW-0808">Transferase</keyword>
<evidence type="ECO:0000256" key="19">
    <source>
        <dbReference type="SAM" id="MobiDB-lite"/>
    </source>
</evidence>
<evidence type="ECO:0000256" key="1">
    <source>
        <dbReference type="ARBA" id="ARBA00000514"/>
    </source>
</evidence>
<evidence type="ECO:0000256" key="8">
    <source>
        <dbReference type="ARBA" id="ARBA00022475"/>
    </source>
</evidence>
<keyword evidence="11" id="KW-0762">Sugar transport</keyword>
<accession>A0ABN0B0T6</accession>
<dbReference type="CDD" id="cd00006">
    <property type="entry name" value="PTS_IIA_man"/>
    <property type="match status" value="1"/>
</dbReference>
<organism evidence="22 23">
    <name type="scientific">Fannyhessea vaginae PB189-T1-4</name>
    <dbReference type="NCBI Taxonomy" id="866774"/>
    <lineage>
        <taxon>Bacteria</taxon>
        <taxon>Bacillati</taxon>
        <taxon>Actinomycetota</taxon>
        <taxon>Coriobacteriia</taxon>
        <taxon>Coriobacteriales</taxon>
        <taxon>Atopobiaceae</taxon>
        <taxon>Fannyhessea</taxon>
    </lineage>
</organism>
<evidence type="ECO:0000256" key="10">
    <source>
        <dbReference type="ARBA" id="ARBA00022553"/>
    </source>
</evidence>
<dbReference type="RefSeq" id="WP_006304049.1">
    <property type="nucleotide sequence ID" value="NZ_AEDQ01000017.1"/>
</dbReference>
<dbReference type="Proteomes" id="UP000004431">
    <property type="component" value="Unassembled WGS sequence"/>
</dbReference>
<evidence type="ECO:0000256" key="7">
    <source>
        <dbReference type="ARBA" id="ARBA00022448"/>
    </source>
</evidence>
<evidence type="ECO:0000256" key="2">
    <source>
        <dbReference type="ARBA" id="ARBA00004236"/>
    </source>
</evidence>
<evidence type="ECO:0000259" key="21">
    <source>
        <dbReference type="PROSITE" id="PS51101"/>
    </source>
</evidence>
<keyword evidence="13" id="KW-0598">Phosphotransferase system</keyword>
<dbReference type="InterPro" id="IPR033887">
    <property type="entry name" value="PTS_IIA_man"/>
</dbReference>
<name>A0ABN0B0T6_9ACTN</name>
<reference evidence="22 23" key="1">
    <citation type="submission" date="2010-08" db="EMBL/GenBank/DDBJ databases">
        <authorList>
            <person name="Durkin A.S."/>
            <person name="Madupu R."/>
            <person name="Torralba M."/>
            <person name="Gillis M."/>
            <person name="Methe B."/>
            <person name="Sutton G."/>
            <person name="Nelson K.E."/>
        </authorList>
    </citation>
    <scope>NUCLEOTIDE SEQUENCE [LARGE SCALE GENOMIC DNA]</scope>
    <source>
        <strain evidence="22 23">PB189-T1-4</strain>
    </source>
</reference>
<feature type="domain" description="PTS EIIB type-4" evidence="21">
    <location>
        <begin position="167"/>
        <end position="332"/>
    </location>
</feature>
<keyword evidence="14" id="KW-0418">Kinase</keyword>
<comment type="catalytic activity">
    <reaction evidence="1">
        <text>D-mannose(out) + N(pros)-phospho-L-histidyl-[protein] = D-mannose 6-phosphate(in) + L-histidyl-[protein]</text>
        <dbReference type="Rhea" id="RHEA:49232"/>
        <dbReference type="Rhea" id="RHEA-COMP:9745"/>
        <dbReference type="Rhea" id="RHEA-COMP:9746"/>
        <dbReference type="ChEBI" id="CHEBI:4208"/>
        <dbReference type="ChEBI" id="CHEBI:29979"/>
        <dbReference type="ChEBI" id="CHEBI:58735"/>
        <dbReference type="ChEBI" id="CHEBI:64837"/>
        <dbReference type="EC" id="2.7.1.191"/>
    </reaction>
</comment>
<keyword evidence="23" id="KW-1185">Reference proteome</keyword>
<keyword evidence="7" id="KW-0813">Transport</keyword>
<evidence type="ECO:0000256" key="9">
    <source>
        <dbReference type="ARBA" id="ARBA00022490"/>
    </source>
</evidence>
<dbReference type="InterPro" id="IPR004701">
    <property type="entry name" value="PTS_EIIA_man-typ"/>
</dbReference>
<comment type="caution">
    <text evidence="22">The sequence shown here is derived from an EMBL/GenBank/DDBJ whole genome shotgun (WGS) entry which is preliminary data.</text>
</comment>
<evidence type="ECO:0000256" key="11">
    <source>
        <dbReference type="ARBA" id="ARBA00022597"/>
    </source>
</evidence>
<dbReference type="PANTHER" id="PTHR33799:SF1">
    <property type="entry name" value="PTS SYSTEM MANNOSE-SPECIFIC EIIAB COMPONENT-RELATED"/>
    <property type="match status" value="1"/>
</dbReference>
<dbReference type="PROSITE" id="PS51096">
    <property type="entry name" value="PTS_EIIA_TYPE_4"/>
    <property type="match status" value="1"/>
</dbReference>
<comment type="subunit">
    <text evidence="4">Homodimer.</text>
</comment>
<dbReference type="SUPFAM" id="SSF52728">
    <property type="entry name" value="PTS IIb component"/>
    <property type="match status" value="1"/>
</dbReference>
<dbReference type="Gene3D" id="3.40.50.510">
    <property type="entry name" value="Phosphotransferase system, mannose-type IIA component"/>
    <property type="match status" value="1"/>
</dbReference>
<evidence type="ECO:0000256" key="5">
    <source>
        <dbReference type="ARBA" id="ARBA00011929"/>
    </source>
</evidence>
<evidence type="ECO:0000256" key="16">
    <source>
        <dbReference type="ARBA" id="ARBA00023757"/>
    </source>
</evidence>
<protein>
    <recommendedName>
        <fullName evidence="6">PTS system mannose-specific EIIAB component</fullName>
        <ecNumber evidence="5">2.7.1.191</ecNumber>
    </recommendedName>
    <alternativeName>
        <fullName evidence="18">EIIAB-Man</fullName>
    </alternativeName>
    <alternativeName>
        <fullName evidence="17">EIII-Man</fullName>
    </alternativeName>
</protein>
<evidence type="ECO:0000313" key="23">
    <source>
        <dbReference type="Proteomes" id="UP000004431"/>
    </source>
</evidence>
<dbReference type="EMBL" id="AEDQ01000017">
    <property type="protein sequence ID" value="EFL44337.1"/>
    <property type="molecule type" value="Genomic_DNA"/>
</dbReference>
<sequence>MVNIILTSHGGLAEGILQSGQMIFGAQDNVQAVCLTPDMGPDDLRAKLQAAIDSFDDPQHILFLVDLQGGTPWNQVSLLLDNAGDNQWVALSGLNLPMLIAAYGARFGCETAREVASEALGEARGGFQTKPGDIAKDTPDAASAPATPQAAPAQSAAIPEGTVLGDGHIKIGLARIDTRLLHGQVATSWTKSVKPDRIIVVSDTVCKDTLRKQMIIEAAPAGVHAHVIPISKMVQISKDPRFGATKVLLLFETPADLLKTIEAGVDIKQVNLGSIAHSLGKVVVNPAIAMGKDDVEAFDKLLAHGVTFDVRKVPADTSENFDALLQKAKSELA</sequence>
<evidence type="ECO:0000256" key="4">
    <source>
        <dbReference type="ARBA" id="ARBA00011738"/>
    </source>
</evidence>
<evidence type="ECO:0000256" key="6">
    <source>
        <dbReference type="ARBA" id="ARBA00021685"/>
    </source>
</evidence>
<evidence type="ECO:0000259" key="20">
    <source>
        <dbReference type="PROSITE" id="PS51096"/>
    </source>
</evidence>
<feature type="region of interest" description="Disordered" evidence="19">
    <location>
        <begin position="124"/>
        <end position="155"/>
    </location>
</feature>
<gene>
    <name evidence="22" type="ORF">HMPREF9248_1014</name>
</gene>
<dbReference type="CDD" id="cd00001">
    <property type="entry name" value="PTS_IIB_man"/>
    <property type="match status" value="1"/>
</dbReference>
<comment type="subcellular location">
    <subcellularLocation>
        <location evidence="2">Cell membrane</location>
    </subcellularLocation>
    <subcellularLocation>
        <location evidence="3">Cytoplasm</location>
    </subcellularLocation>
</comment>
<keyword evidence="9" id="KW-0963">Cytoplasm</keyword>
<dbReference type="InterPro" id="IPR004720">
    <property type="entry name" value="PTS_IIB_sorbose-sp"/>
</dbReference>
<evidence type="ECO:0000256" key="13">
    <source>
        <dbReference type="ARBA" id="ARBA00022683"/>
    </source>
</evidence>
<evidence type="ECO:0000256" key="18">
    <source>
        <dbReference type="ARBA" id="ARBA00032197"/>
    </source>
</evidence>
<evidence type="ECO:0000313" key="22">
    <source>
        <dbReference type="EMBL" id="EFL44337.1"/>
    </source>
</evidence>
<feature type="domain" description="PTS EIIA type-4" evidence="20">
    <location>
        <begin position="1"/>
        <end position="127"/>
    </location>
</feature>
<dbReference type="EC" id="2.7.1.191" evidence="5"/>
<dbReference type="PROSITE" id="PS51101">
    <property type="entry name" value="PTS_EIIB_TYPE_4"/>
    <property type="match status" value="1"/>
</dbReference>
<keyword evidence="15" id="KW-0472">Membrane</keyword>
<feature type="compositionally biased region" description="Low complexity" evidence="19">
    <location>
        <begin position="140"/>
        <end position="155"/>
    </location>
</feature>
<keyword evidence="8" id="KW-1003">Cell membrane</keyword>
<dbReference type="InterPro" id="IPR051471">
    <property type="entry name" value="Bacterial_PTS_sugar_comp"/>
</dbReference>
<dbReference type="SUPFAM" id="SSF53062">
    <property type="entry name" value="PTS system fructose IIA component-like"/>
    <property type="match status" value="1"/>
</dbReference>
<dbReference type="Pfam" id="PF03610">
    <property type="entry name" value="EIIA-man"/>
    <property type="match status" value="1"/>
</dbReference>
<dbReference type="Gene3D" id="3.40.35.10">
    <property type="entry name" value="Phosphotransferase system, sorbose subfamily IIB component"/>
    <property type="match status" value="1"/>
</dbReference>
<evidence type="ECO:0000256" key="12">
    <source>
        <dbReference type="ARBA" id="ARBA00022679"/>
    </source>
</evidence>
<comment type="function">
    <text evidence="16">The phosphoenolpyruvate-dependent sugar phosphotransferase system (sugar PTS), a major carbohydrate active transport system, catalyzes the phosphorylation of incoming sugar substrates concomitantly with their translocation across the cell membrane. The enzyme II ManXYZ PTS system is involved in mannose transport.</text>
</comment>
<evidence type="ECO:0000256" key="3">
    <source>
        <dbReference type="ARBA" id="ARBA00004496"/>
    </source>
</evidence>
<keyword evidence="10" id="KW-0597">Phosphoprotein</keyword>
<evidence type="ECO:0000256" key="17">
    <source>
        <dbReference type="ARBA" id="ARBA00030229"/>
    </source>
</evidence>
<dbReference type="InterPro" id="IPR036667">
    <property type="entry name" value="PTS_IIB_sorbose-sp_sf"/>
</dbReference>
<evidence type="ECO:0000256" key="15">
    <source>
        <dbReference type="ARBA" id="ARBA00023136"/>
    </source>
</evidence>
<dbReference type="InterPro" id="IPR036662">
    <property type="entry name" value="PTS_EIIA_man-typ_sf"/>
</dbReference>
<dbReference type="PANTHER" id="PTHR33799">
    <property type="entry name" value="PTS PERMEASE-RELATED-RELATED"/>
    <property type="match status" value="1"/>
</dbReference>